<name>A0A7C9A2N4_OPUST</name>
<dbReference type="InterPro" id="IPR030184">
    <property type="entry name" value="WAT1-related"/>
</dbReference>
<proteinExistence type="predicted"/>
<protein>
    <recommendedName>
        <fullName evidence="6">WAT1-related protein</fullName>
    </recommendedName>
</protein>
<sequence>MKYTSAVFSTAFANLVPVTTFLLALLLRQESVNLRSRGGMVEVLGSLICIGGVVLLILYRGIPLNKATHSGKSSYNAKDQGVEVVDNSPQRWILGSTFLLISIVCWSGWFLIQARIGKRYPCKYSSTAFMSFFGAIQSAILCFAVKRDITIWIVRGKLEILTVLFADYATWGCHGVFNRGVQFLHQHSALQYRFL</sequence>
<organism evidence="5">
    <name type="scientific">Opuntia streptacantha</name>
    <name type="common">Prickly pear cactus</name>
    <name type="synonym">Opuntia cardona</name>
    <dbReference type="NCBI Taxonomy" id="393608"/>
    <lineage>
        <taxon>Eukaryota</taxon>
        <taxon>Viridiplantae</taxon>
        <taxon>Streptophyta</taxon>
        <taxon>Embryophyta</taxon>
        <taxon>Tracheophyta</taxon>
        <taxon>Spermatophyta</taxon>
        <taxon>Magnoliopsida</taxon>
        <taxon>eudicotyledons</taxon>
        <taxon>Gunneridae</taxon>
        <taxon>Pentapetalae</taxon>
        <taxon>Caryophyllales</taxon>
        <taxon>Cactineae</taxon>
        <taxon>Cactaceae</taxon>
        <taxon>Opuntioideae</taxon>
        <taxon>Opuntia</taxon>
    </lineage>
</organism>
<evidence type="ECO:0000256" key="1">
    <source>
        <dbReference type="ARBA" id="ARBA00022692"/>
    </source>
</evidence>
<dbReference type="AlphaFoldDB" id="A0A7C9A2N4"/>
<feature type="transmembrane region" description="Helical" evidence="4">
    <location>
        <begin position="6"/>
        <end position="27"/>
    </location>
</feature>
<reference evidence="5" key="1">
    <citation type="journal article" date="2013" name="J. Plant Res.">
        <title>Effect of fungi and light on seed germination of three Opuntia species from semiarid lands of central Mexico.</title>
        <authorList>
            <person name="Delgado-Sanchez P."/>
            <person name="Jimenez-Bremont J.F."/>
            <person name="Guerrero-Gonzalez Mde L."/>
            <person name="Flores J."/>
        </authorList>
    </citation>
    <scope>NUCLEOTIDE SEQUENCE</scope>
    <source>
        <tissue evidence="5">Cladode</tissue>
    </source>
</reference>
<keyword evidence="3 4" id="KW-0472">Membrane</keyword>
<feature type="transmembrane region" description="Helical" evidence="4">
    <location>
        <begin position="39"/>
        <end position="59"/>
    </location>
</feature>
<reference evidence="5" key="2">
    <citation type="submission" date="2020-07" db="EMBL/GenBank/DDBJ databases">
        <authorList>
            <person name="Vera ALvarez R."/>
            <person name="Arias-Moreno D.M."/>
            <person name="Jimenez-Jacinto V."/>
            <person name="Jimenez-Bremont J.F."/>
            <person name="Swaminathan K."/>
            <person name="Moose S.P."/>
            <person name="Guerrero-Gonzalez M.L."/>
            <person name="Marino-Ramirez L."/>
            <person name="Landsman D."/>
            <person name="Rodriguez-Kessler M."/>
            <person name="Delgado-Sanchez P."/>
        </authorList>
    </citation>
    <scope>NUCLEOTIDE SEQUENCE</scope>
    <source>
        <tissue evidence="5">Cladode</tissue>
    </source>
</reference>
<accession>A0A7C9A2N4</accession>
<keyword evidence="2 4" id="KW-1133">Transmembrane helix</keyword>
<dbReference type="GO" id="GO:0016020">
    <property type="term" value="C:membrane"/>
    <property type="evidence" value="ECO:0007669"/>
    <property type="project" value="InterPro"/>
</dbReference>
<feature type="transmembrane region" description="Helical" evidence="4">
    <location>
        <begin position="92"/>
        <end position="112"/>
    </location>
</feature>
<dbReference type="PANTHER" id="PTHR31218">
    <property type="entry name" value="WAT1-RELATED PROTEIN"/>
    <property type="match status" value="1"/>
</dbReference>
<dbReference type="GO" id="GO:0022857">
    <property type="term" value="F:transmembrane transporter activity"/>
    <property type="evidence" value="ECO:0007669"/>
    <property type="project" value="InterPro"/>
</dbReference>
<keyword evidence="1 4" id="KW-0812">Transmembrane</keyword>
<evidence type="ECO:0000256" key="3">
    <source>
        <dbReference type="ARBA" id="ARBA00023136"/>
    </source>
</evidence>
<evidence type="ECO:0000256" key="4">
    <source>
        <dbReference type="SAM" id="Phobius"/>
    </source>
</evidence>
<evidence type="ECO:0000256" key="2">
    <source>
        <dbReference type="ARBA" id="ARBA00022989"/>
    </source>
</evidence>
<evidence type="ECO:0008006" key="6">
    <source>
        <dbReference type="Google" id="ProtNLM"/>
    </source>
</evidence>
<evidence type="ECO:0000313" key="5">
    <source>
        <dbReference type="EMBL" id="MBA4657952.1"/>
    </source>
</evidence>
<dbReference type="EMBL" id="GISG01198527">
    <property type="protein sequence ID" value="MBA4657952.1"/>
    <property type="molecule type" value="Transcribed_RNA"/>
</dbReference>